<proteinExistence type="inferred from homology"/>
<feature type="transmembrane region" description="Helical" evidence="7">
    <location>
        <begin position="217"/>
        <end position="242"/>
    </location>
</feature>
<dbReference type="Pfam" id="PF07690">
    <property type="entry name" value="MFS_1"/>
    <property type="match status" value="1"/>
</dbReference>
<dbReference type="PANTHER" id="PTHR11360:SF224">
    <property type="entry name" value="MAJOR FACILITATOR SUPERFAMILY (MFS) PROFILE DOMAIN-CONTAINING PROTEIN-RELATED"/>
    <property type="match status" value="1"/>
</dbReference>
<dbReference type="GO" id="GO:0022857">
    <property type="term" value="F:transmembrane transporter activity"/>
    <property type="evidence" value="ECO:0007669"/>
    <property type="project" value="InterPro"/>
</dbReference>
<evidence type="ECO:0000313" key="9">
    <source>
        <dbReference type="EMBL" id="CAI4213983.1"/>
    </source>
</evidence>
<dbReference type="InterPro" id="IPR011701">
    <property type="entry name" value="MFS"/>
</dbReference>
<evidence type="ECO:0000256" key="1">
    <source>
        <dbReference type="ARBA" id="ARBA00004141"/>
    </source>
</evidence>
<keyword evidence="3" id="KW-0813">Transport</keyword>
<feature type="transmembrane region" description="Helical" evidence="7">
    <location>
        <begin position="331"/>
        <end position="349"/>
    </location>
</feature>
<dbReference type="AlphaFoldDB" id="A0A9P1H101"/>
<keyword evidence="10" id="KW-1185">Reference proteome</keyword>
<sequence>MTTNVDAAAATDALAVGVPAHVPATIPGGDPEKTVVLDRIETSSLDSAPLSSPSDFPDGGIEAWTVVFGAWLALFCTFGLITCVGLFLEYYVEGPLASYGPSTVSWIVSAQIFVQGGGTAIWGRIFDSYGPRWLLWVGTPVYCLGIMMTSLSTKYYQIFLSQAVLSALGSGAVFNAGLSSTATWFLKKRGAAFGILNSGSSVGGVVLPIMIDRLFKSIGFAWTLRVLGFLLLALCAIACITVKSRLPANPRPLVLADYTKPFTEMPMLMTMLGGFLFFWGMYLPMNYIIIQAKATGISTSITPYLLPIINAVSIIGRILPGFAADRFGRYNCIIIITALSGIATLALWIPSGGNMGAIIAYAVLFGFASGGLTKATILRIQLAPYLFRLQQTFQNYSWDDDHGPPTEENKVAVKNAFSHLEEDLAKDGPFDGVLGFSQGASCTSAFLLQLARAGAATVPFRFAILFSTSGIPEWDVEDQESVKIKIPTLHVCGEADSEWFEDAKAVTTRCADGTAELITHTGGHVVPKDRPTVDKVIQGIRRLVERSR</sequence>
<dbReference type="SUPFAM" id="SSF53474">
    <property type="entry name" value="alpha/beta-Hydrolases"/>
    <property type="match status" value="1"/>
</dbReference>
<keyword evidence="5 7" id="KW-1133">Transmembrane helix</keyword>
<evidence type="ECO:0000256" key="4">
    <source>
        <dbReference type="ARBA" id="ARBA00022692"/>
    </source>
</evidence>
<protein>
    <recommendedName>
        <fullName evidence="8">Major facilitator superfamily (MFS) profile domain-containing protein</fullName>
    </recommendedName>
</protein>
<dbReference type="Proteomes" id="UP000838763">
    <property type="component" value="Unassembled WGS sequence"/>
</dbReference>
<feature type="transmembrane region" description="Helical" evidence="7">
    <location>
        <begin position="104"/>
        <end position="126"/>
    </location>
</feature>
<feature type="domain" description="Major facilitator superfamily (MFS) profile" evidence="8">
    <location>
        <begin position="66"/>
        <end position="548"/>
    </location>
</feature>
<comment type="similarity">
    <text evidence="2">Belongs to the major facilitator superfamily. Monocarboxylate porter (TC 2.A.1.13) family.</text>
</comment>
<comment type="caution">
    <text evidence="9">The sequence shown here is derived from an EMBL/GenBank/DDBJ whole genome shotgun (WGS) entry which is preliminary data.</text>
</comment>
<evidence type="ECO:0000256" key="7">
    <source>
        <dbReference type="SAM" id="Phobius"/>
    </source>
</evidence>
<feature type="transmembrane region" description="Helical" evidence="7">
    <location>
        <begin position="158"/>
        <end position="178"/>
    </location>
</feature>
<organism evidence="9 10">
    <name type="scientific">Parascedosporium putredinis</name>
    <dbReference type="NCBI Taxonomy" id="1442378"/>
    <lineage>
        <taxon>Eukaryota</taxon>
        <taxon>Fungi</taxon>
        <taxon>Dikarya</taxon>
        <taxon>Ascomycota</taxon>
        <taxon>Pezizomycotina</taxon>
        <taxon>Sordariomycetes</taxon>
        <taxon>Hypocreomycetidae</taxon>
        <taxon>Microascales</taxon>
        <taxon>Microascaceae</taxon>
        <taxon>Parascedosporium</taxon>
    </lineage>
</organism>
<feature type="transmembrane region" description="Helical" evidence="7">
    <location>
        <begin position="301"/>
        <end position="319"/>
    </location>
</feature>
<dbReference type="Pfam" id="PF03959">
    <property type="entry name" value="FSH1"/>
    <property type="match status" value="1"/>
</dbReference>
<reference evidence="9" key="1">
    <citation type="submission" date="2022-11" db="EMBL/GenBank/DDBJ databases">
        <authorList>
            <person name="Scott C."/>
            <person name="Bruce N."/>
        </authorList>
    </citation>
    <scope>NUCLEOTIDE SEQUENCE</scope>
</reference>
<dbReference type="SUPFAM" id="SSF103473">
    <property type="entry name" value="MFS general substrate transporter"/>
    <property type="match status" value="1"/>
</dbReference>
<keyword evidence="4 7" id="KW-0812">Transmembrane</keyword>
<dbReference type="InterPro" id="IPR050327">
    <property type="entry name" value="Proton-linked_MCT"/>
</dbReference>
<dbReference type="InterPro" id="IPR005645">
    <property type="entry name" value="FSH-like_dom"/>
</dbReference>
<evidence type="ECO:0000259" key="8">
    <source>
        <dbReference type="PROSITE" id="PS50850"/>
    </source>
</evidence>
<feature type="transmembrane region" description="Helical" evidence="7">
    <location>
        <begin position="190"/>
        <end position="211"/>
    </location>
</feature>
<dbReference type="PANTHER" id="PTHR11360">
    <property type="entry name" value="MONOCARBOXYLATE TRANSPORTER"/>
    <property type="match status" value="1"/>
</dbReference>
<dbReference type="InterPro" id="IPR020846">
    <property type="entry name" value="MFS_dom"/>
</dbReference>
<dbReference type="OrthoDB" id="5667at2759"/>
<dbReference type="PROSITE" id="PS50850">
    <property type="entry name" value="MFS"/>
    <property type="match status" value="1"/>
</dbReference>
<feature type="transmembrane region" description="Helical" evidence="7">
    <location>
        <begin position="268"/>
        <end position="289"/>
    </location>
</feature>
<accession>A0A9P1H101</accession>
<dbReference type="Gene3D" id="3.40.50.1820">
    <property type="entry name" value="alpha/beta hydrolase"/>
    <property type="match status" value="1"/>
</dbReference>
<evidence type="ECO:0000256" key="2">
    <source>
        <dbReference type="ARBA" id="ARBA00006727"/>
    </source>
</evidence>
<feature type="transmembrane region" description="Helical" evidence="7">
    <location>
        <begin position="133"/>
        <end position="152"/>
    </location>
</feature>
<dbReference type="EMBL" id="CALLCH030000010">
    <property type="protein sequence ID" value="CAI4213983.1"/>
    <property type="molecule type" value="Genomic_DNA"/>
</dbReference>
<keyword evidence="6 7" id="KW-0472">Membrane</keyword>
<evidence type="ECO:0000256" key="6">
    <source>
        <dbReference type="ARBA" id="ARBA00023136"/>
    </source>
</evidence>
<evidence type="ECO:0000313" key="10">
    <source>
        <dbReference type="Proteomes" id="UP000838763"/>
    </source>
</evidence>
<evidence type="ECO:0000256" key="5">
    <source>
        <dbReference type="ARBA" id="ARBA00022989"/>
    </source>
</evidence>
<gene>
    <name evidence="9" type="ORF">PPNO1_LOCUS3718</name>
</gene>
<dbReference type="Gene3D" id="1.20.1250.20">
    <property type="entry name" value="MFS general substrate transporter like domains"/>
    <property type="match status" value="1"/>
</dbReference>
<evidence type="ECO:0000256" key="3">
    <source>
        <dbReference type="ARBA" id="ARBA00022448"/>
    </source>
</evidence>
<comment type="subcellular location">
    <subcellularLocation>
        <location evidence="1">Membrane</location>
        <topology evidence="1">Multi-pass membrane protein</topology>
    </subcellularLocation>
</comment>
<name>A0A9P1H101_9PEZI</name>
<feature type="transmembrane region" description="Helical" evidence="7">
    <location>
        <begin position="66"/>
        <end position="92"/>
    </location>
</feature>
<dbReference type="InterPro" id="IPR029058">
    <property type="entry name" value="AB_hydrolase_fold"/>
</dbReference>
<dbReference type="GO" id="GO:0016020">
    <property type="term" value="C:membrane"/>
    <property type="evidence" value="ECO:0007669"/>
    <property type="project" value="UniProtKB-SubCell"/>
</dbReference>
<dbReference type="InterPro" id="IPR036259">
    <property type="entry name" value="MFS_trans_sf"/>
</dbReference>
<feature type="transmembrane region" description="Helical" evidence="7">
    <location>
        <begin position="355"/>
        <end position="378"/>
    </location>
</feature>